<keyword evidence="8" id="KW-0175">Coiled coil</keyword>
<dbReference type="PANTHER" id="PTHR11089">
    <property type="entry name" value="GTP-BINDING PROTEIN-RELATED"/>
    <property type="match status" value="1"/>
</dbReference>
<comment type="caution">
    <text evidence="11">The sequence shown here is derived from an EMBL/GenBank/DDBJ whole genome shotgun (WGS) entry which is preliminary data.</text>
</comment>
<evidence type="ECO:0000256" key="4">
    <source>
        <dbReference type="ARBA" id="ARBA00022741"/>
    </source>
</evidence>
<dbReference type="InterPro" id="IPR014813">
    <property type="entry name" value="Gnl3_N_dom"/>
</dbReference>
<keyword evidence="6" id="KW-0342">GTP-binding</keyword>
<comment type="subcellular location">
    <subcellularLocation>
        <location evidence="1">Nucleus</location>
    </subcellularLocation>
</comment>
<dbReference type="InterPro" id="IPR006073">
    <property type="entry name" value="GTP-bd"/>
</dbReference>
<dbReference type="Gene3D" id="3.40.50.300">
    <property type="entry name" value="P-loop containing nucleotide triphosphate hydrolases"/>
    <property type="match status" value="1"/>
</dbReference>
<name>A0A0J9XH50_GEOCN</name>
<gene>
    <name evidence="11" type="ORF">BN980_GECA17s01264g</name>
</gene>
<evidence type="ECO:0000259" key="10">
    <source>
        <dbReference type="PROSITE" id="PS51721"/>
    </source>
</evidence>
<proteinExistence type="predicted"/>
<dbReference type="Pfam" id="PF08701">
    <property type="entry name" value="GN3L_Grn1"/>
    <property type="match status" value="1"/>
</dbReference>
<feature type="compositionally biased region" description="Basic residues" evidence="9">
    <location>
        <begin position="1"/>
        <end position="13"/>
    </location>
</feature>
<dbReference type="PROSITE" id="PS51721">
    <property type="entry name" value="G_CP"/>
    <property type="match status" value="1"/>
</dbReference>
<keyword evidence="2" id="KW-0813">Transport</keyword>
<keyword evidence="7" id="KW-0539">Nucleus</keyword>
<dbReference type="STRING" id="1173061.A0A0J9XH50"/>
<dbReference type="PANTHER" id="PTHR11089:SF30">
    <property type="entry name" value="GUANINE NUCLEOTIDE-BINDING PROTEIN-LIKE 3 HOMOLOG"/>
    <property type="match status" value="1"/>
</dbReference>
<keyword evidence="5" id="KW-0653">Protein transport</keyword>
<evidence type="ECO:0000256" key="3">
    <source>
        <dbReference type="ARBA" id="ARBA00022517"/>
    </source>
</evidence>
<dbReference type="GO" id="GO:0005525">
    <property type="term" value="F:GTP binding"/>
    <property type="evidence" value="ECO:0007669"/>
    <property type="project" value="UniProtKB-KW"/>
</dbReference>
<feature type="domain" description="CP-type G" evidence="10">
    <location>
        <begin position="164"/>
        <end position="344"/>
    </location>
</feature>
<evidence type="ECO:0000313" key="11">
    <source>
        <dbReference type="EMBL" id="CDO56868.1"/>
    </source>
</evidence>
<evidence type="ECO:0000256" key="8">
    <source>
        <dbReference type="SAM" id="Coils"/>
    </source>
</evidence>
<organism evidence="11 12">
    <name type="scientific">Geotrichum candidum</name>
    <name type="common">Oospora lactis</name>
    <name type="synonym">Dipodascus geotrichum</name>
    <dbReference type="NCBI Taxonomy" id="1173061"/>
    <lineage>
        <taxon>Eukaryota</taxon>
        <taxon>Fungi</taxon>
        <taxon>Dikarya</taxon>
        <taxon>Ascomycota</taxon>
        <taxon>Saccharomycotina</taxon>
        <taxon>Dipodascomycetes</taxon>
        <taxon>Dipodascales</taxon>
        <taxon>Dipodascaceae</taxon>
        <taxon>Geotrichum</taxon>
    </lineage>
</organism>
<dbReference type="AlphaFoldDB" id="A0A0J9XH50"/>
<evidence type="ECO:0000256" key="5">
    <source>
        <dbReference type="ARBA" id="ARBA00022927"/>
    </source>
</evidence>
<dbReference type="Pfam" id="PF01926">
    <property type="entry name" value="MMR_HSR1"/>
    <property type="match status" value="1"/>
</dbReference>
<keyword evidence="4" id="KW-0547">Nucleotide-binding</keyword>
<feature type="compositionally biased region" description="Basic residues" evidence="9">
    <location>
        <begin position="21"/>
        <end position="34"/>
    </location>
</feature>
<dbReference type="GO" id="GO:0005730">
    <property type="term" value="C:nucleolus"/>
    <property type="evidence" value="ECO:0007669"/>
    <property type="project" value="TreeGrafter"/>
</dbReference>
<dbReference type="GO" id="GO:0030684">
    <property type="term" value="C:preribosome"/>
    <property type="evidence" value="ECO:0007669"/>
    <property type="project" value="UniProtKB-ARBA"/>
</dbReference>
<evidence type="ECO:0000256" key="2">
    <source>
        <dbReference type="ARBA" id="ARBA00022448"/>
    </source>
</evidence>
<evidence type="ECO:0000256" key="7">
    <source>
        <dbReference type="ARBA" id="ARBA00023242"/>
    </source>
</evidence>
<protein>
    <submittedName>
        <fullName evidence="11">Similar to Saccharomyces cerevisiae YER006W NUG1 GTPase that associates with nuclear 60S pre-ribosomes</fullName>
    </submittedName>
</protein>
<dbReference type="InterPro" id="IPR023179">
    <property type="entry name" value="GTP-bd_ortho_bundle_sf"/>
</dbReference>
<reference evidence="11" key="1">
    <citation type="submission" date="2014-03" db="EMBL/GenBank/DDBJ databases">
        <authorList>
            <person name="Casaregola S."/>
        </authorList>
    </citation>
    <scope>NUCLEOTIDE SEQUENCE [LARGE SCALE GENOMIC DNA]</scope>
    <source>
        <strain evidence="11">CLIB 918</strain>
    </source>
</reference>
<evidence type="ECO:0000256" key="1">
    <source>
        <dbReference type="ARBA" id="ARBA00004123"/>
    </source>
</evidence>
<dbReference type="InterPro" id="IPR027417">
    <property type="entry name" value="P-loop_NTPase"/>
</dbReference>
<dbReference type="EMBL" id="CCBN010000017">
    <property type="protein sequence ID" value="CDO56868.1"/>
    <property type="molecule type" value="Genomic_DNA"/>
</dbReference>
<evidence type="ECO:0000313" key="12">
    <source>
        <dbReference type="Proteomes" id="UP000242525"/>
    </source>
</evidence>
<dbReference type="Proteomes" id="UP000242525">
    <property type="component" value="Unassembled WGS sequence"/>
</dbReference>
<keyword evidence="12" id="KW-1185">Reference proteome</keyword>
<dbReference type="InterPro" id="IPR030378">
    <property type="entry name" value="G_CP_dom"/>
</dbReference>
<dbReference type="SUPFAM" id="SSF52540">
    <property type="entry name" value="P-loop containing nucleoside triphosphate hydrolases"/>
    <property type="match status" value="1"/>
</dbReference>
<evidence type="ECO:0000256" key="6">
    <source>
        <dbReference type="ARBA" id="ARBA00023134"/>
    </source>
</evidence>
<dbReference type="GO" id="GO:0042273">
    <property type="term" value="P:ribosomal large subunit biogenesis"/>
    <property type="evidence" value="ECO:0007669"/>
    <property type="project" value="UniProtKB-ARBA"/>
</dbReference>
<feature type="coiled-coil region" evidence="8">
    <location>
        <begin position="57"/>
        <end position="95"/>
    </location>
</feature>
<dbReference type="GO" id="GO:0006364">
    <property type="term" value="P:rRNA processing"/>
    <property type="evidence" value="ECO:0007669"/>
    <property type="project" value="UniProtKB-ARBA"/>
</dbReference>
<accession>A0A0J9XH50</accession>
<dbReference type="Gene3D" id="1.10.1580.10">
    <property type="match status" value="1"/>
</dbReference>
<dbReference type="InterPro" id="IPR050755">
    <property type="entry name" value="TRAFAC_YlqF/YawG_RiboMat"/>
</dbReference>
<dbReference type="FunFam" id="1.10.1580.10:FF:000006">
    <property type="entry name" value="Nuclear GTP-binding protein NUG1"/>
    <property type="match status" value="1"/>
</dbReference>
<feature type="region of interest" description="Disordered" evidence="9">
    <location>
        <begin position="1"/>
        <end position="57"/>
    </location>
</feature>
<evidence type="ECO:0000256" key="9">
    <source>
        <dbReference type="SAM" id="MobiDB-lite"/>
    </source>
</evidence>
<keyword evidence="3" id="KW-0690">Ribosome biogenesis</keyword>
<dbReference type="GO" id="GO:0015031">
    <property type="term" value="P:protein transport"/>
    <property type="evidence" value="ECO:0007669"/>
    <property type="project" value="UniProtKB-KW"/>
</dbReference>
<sequence>MKVKKPTSKRRSTRMAEGIKKKAAAHNRKQKKLAKKDVTWKSRHKKDPGIPSAFPYKDQILAEMEEKRREEIELKEEKRQEKLALQAAKEQEKEATFAEKIEVDEDHSTSATSNRLGALLESARVAAEENEEEDEEEFEEDEDDEEVTFKINAYDSSDKAAEVFQSIYKQAVDRSDVVLYVLDARDPEGTRSKQVEEAVLADSNKRLVFLLNKADLIPTKALQKWLAKLRQTAPTIPVIASTAAPNAHTFTHKGLDYNTSTIMLLNSLTAYANQAKPRRQIVAGIVGYPNVGKSSIINALHFRRNHTKILLCPVDTVAGVTTSIRPIKIDSKLKVLDTPGFVFPNERKQSTDEHTRLVLLNALPHKFIGDPNPAVSLLLKRLLKSEILKEKLFKSYGIASLIQTSPEDTLKDFLVYVARKRGRLNKGGVPDFASAATSVITDWRDGRIVGWTVPKASDSKIDKKTEKKLAKWNKEFNLDKLVENFDNEDVEMS</sequence>
<dbReference type="OrthoDB" id="10266128at2759"/>